<dbReference type="PROSITE" id="PS50004">
    <property type="entry name" value="C2"/>
    <property type="match status" value="1"/>
</dbReference>
<dbReference type="EMBL" id="WOCE01000017">
    <property type="protein sequence ID" value="KAE9595548.1"/>
    <property type="molecule type" value="Genomic_DNA"/>
</dbReference>
<dbReference type="PANTHER" id="PTHR32246:SF64">
    <property type="entry name" value="C2 DOMAIN PROTEIN"/>
    <property type="match status" value="1"/>
</dbReference>
<reference evidence="3" key="1">
    <citation type="journal article" date="2020" name="Nat. Commun.">
        <title>Genome sequence of the cluster root forming white lupin.</title>
        <authorList>
            <person name="Hufnagel B."/>
            <person name="Marques A."/>
            <person name="Soriano A."/>
            <person name="Marques L."/>
            <person name="Divol F."/>
            <person name="Doumas P."/>
            <person name="Sallet E."/>
            <person name="Mancinotti D."/>
            <person name="Carrere S."/>
            <person name="Marande W."/>
            <person name="Arribat S."/>
            <person name="Keller J."/>
            <person name="Huneau C."/>
            <person name="Blein T."/>
            <person name="Aime D."/>
            <person name="Laguerre M."/>
            <person name="Taylor J."/>
            <person name="Schubert V."/>
            <person name="Nelson M."/>
            <person name="Geu-Flores F."/>
            <person name="Crespi M."/>
            <person name="Gallardo-Guerrero K."/>
            <person name="Delaux P.-M."/>
            <person name="Salse J."/>
            <person name="Berges H."/>
            <person name="Guyot R."/>
            <person name="Gouzy J."/>
            <person name="Peret B."/>
        </authorList>
    </citation>
    <scope>NUCLEOTIDE SEQUENCE [LARGE SCALE GENOMIC DNA]</scope>
    <source>
        <strain evidence="3">cv. Amiga</strain>
    </source>
</reference>
<dbReference type="SMART" id="SM00239">
    <property type="entry name" value="C2"/>
    <property type="match status" value="1"/>
</dbReference>
<dbReference type="Proteomes" id="UP000447434">
    <property type="component" value="Chromosome 17"/>
</dbReference>
<proteinExistence type="predicted"/>
<evidence type="ECO:0000259" key="1">
    <source>
        <dbReference type="PROSITE" id="PS50004"/>
    </source>
</evidence>
<dbReference type="Gene3D" id="2.60.40.150">
    <property type="entry name" value="C2 domain"/>
    <property type="match status" value="1"/>
</dbReference>
<dbReference type="AlphaFoldDB" id="A0A6A4P865"/>
<dbReference type="OrthoDB" id="884464at2759"/>
<dbReference type="Pfam" id="PF00168">
    <property type="entry name" value="C2"/>
    <property type="match status" value="1"/>
</dbReference>
<dbReference type="InterPro" id="IPR035892">
    <property type="entry name" value="C2_domain_sf"/>
</dbReference>
<gene>
    <name evidence="2" type="ORF">Lalb_Chr17g0339961</name>
</gene>
<evidence type="ECO:0000313" key="2">
    <source>
        <dbReference type="EMBL" id="KAE9595548.1"/>
    </source>
</evidence>
<organism evidence="2 3">
    <name type="scientific">Lupinus albus</name>
    <name type="common">White lupine</name>
    <name type="synonym">Lupinus termis</name>
    <dbReference type="NCBI Taxonomy" id="3870"/>
    <lineage>
        <taxon>Eukaryota</taxon>
        <taxon>Viridiplantae</taxon>
        <taxon>Streptophyta</taxon>
        <taxon>Embryophyta</taxon>
        <taxon>Tracheophyta</taxon>
        <taxon>Spermatophyta</taxon>
        <taxon>Magnoliopsida</taxon>
        <taxon>eudicotyledons</taxon>
        <taxon>Gunneridae</taxon>
        <taxon>Pentapetalae</taxon>
        <taxon>rosids</taxon>
        <taxon>fabids</taxon>
        <taxon>Fabales</taxon>
        <taxon>Fabaceae</taxon>
        <taxon>Papilionoideae</taxon>
        <taxon>50 kb inversion clade</taxon>
        <taxon>genistoids sensu lato</taxon>
        <taxon>core genistoids</taxon>
        <taxon>Genisteae</taxon>
        <taxon>Lupinus</taxon>
    </lineage>
</organism>
<sequence>MSQGQPTSHTKLLRNLRQRVCLLFPFLQFKETHVLVSFLLSETTLLKPSPSSYILNISITLSFAKHIIIQESTHFHINMDAKPRRTIEITVISGENISVDENLMAENVYVVVRPESINCYTTKMGIREEGLIAWNEKFLLEIPMHAKSITFEVQCKKYKRSRLIGVARIALSDLEGGKENNCLQMFAYGLRDWDGRRNGVIHFSVRNFLISEVKCVKGITMGSSCGFENQVMGFQVNEKNSNDVAIGIPLWWSYPTNI</sequence>
<dbReference type="InterPro" id="IPR000008">
    <property type="entry name" value="C2_dom"/>
</dbReference>
<dbReference type="PANTHER" id="PTHR32246">
    <property type="entry name" value="INGRESSION PROTEIN FIC1"/>
    <property type="match status" value="1"/>
</dbReference>
<dbReference type="SUPFAM" id="SSF49562">
    <property type="entry name" value="C2 domain (Calcium/lipid-binding domain, CaLB)"/>
    <property type="match status" value="1"/>
</dbReference>
<name>A0A6A4P865_LUPAL</name>
<accession>A0A6A4P865</accession>
<feature type="domain" description="C2" evidence="1">
    <location>
        <begin position="69"/>
        <end position="184"/>
    </location>
</feature>
<comment type="caution">
    <text evidence="2">The sequence shown here is derived from an EMBL/GenBank/DDBJ whole genome shotgun (WGS) entry which is preliminary data.</text>
</comment>
<protein>
    <submittedName>
        <fullName evidence="2">Putative C2 domain-containing protein</fullName>
    </submittedName>
</protein>
<keyword evidence="3" id="KW-1185">Reference proteome</keyword>
<evidence type="ECO:0000313" key="3">
    <source>
        <dbReference type="Proteomes" id="UP000447434"/>
    </source>
</evidence>